<proteinExistence type="inferred from homology"/>
<evidence type="ECO:0000313" key="6">
    <source>
        <dbReference type="Proteomes" id="UP001303614"/>
    </source>
</evidence>
<gene>
    <name evidence="5" type="ORF">VB146_18795</name>
</gene>
<protein>
    <submittedName>
        <fullName evidence="5">Pilin</fullName>
    </submittedName>
</protein>
<dbReference type="PROSITE" id="PS00409">
    <property type="entry name" value="PROKAR_NTER_METHYL"/>
    <property type="match status" value="1"/>
</dbReference>
<comment type="caution">
    <text evidence="5">The sequence shown here is derived from an EMBL/GenBank/DDBJ whole genome shotgun (WGS) entry which is preliminary data.</text>
</comment>
<evidence type="ECO:0000256" key="1">
    <source>
        <dbReference type="ARBA" id="ARBA00005233"/>
    </source>
</evidence>
<keyword evidence="3" id="KW-0281">Fimbrium</keyword>
<keyword evidence="6" id="KW-1185">Reference proteome</keyword>
<comment type="similarity">
    <text evidence="1 3">Belongs to the N-Me-Phe pilin family.</text>
</comment>
<name>A0ABU5Q233_9XANT</name>
<dbReference type="NCBIfam" id="TIGR02532">
    <property type="entry name" value="IV_pilin_GFxxxE"/>
    <property type="match status" value="1"/>
</dbReference>
<keyword evidence="4" id="KW-0812">Transmembrane</keyword>
<dbReference type="Pfam" id="PF07963">
    <property type="entry name" value="N_methyl"/>
    <property type="match status" value="1"/>
</dbReference>
<feature type="transmembrane region" description="Helical" evidence="4">
    <location>
        <begin position="6"/>
        <end position="27"/>
    </location>
</feature>
<dbReference type="PANTHER" id="PTHR30093:SF34">
    <property type="entry name" value="PREPILIN PEPTIDASE-DEPENDENT PROTEIN D"/>
    <property type="match status" value="1"/>
</dbReference>
<dbReference type="EMBL" id="JAYFSO010000029">
    <property type="protein sequence ID" value="MEA5125858.1"/>
    <property type="molecule type" value="Genomic_DNA"/>
</dbReference>
<accession>A0ABU5Q233</accession>
<dbReference type="Pfam" id="PF00114">
    <property type="entry name" value="Pilin"/>
    <property type="match status" value="1"/>
</dbReference>
<dbReference type="SUPFAM" id="SSF54523">
    <property type="entry name" value="Pili subunits"/>
    <property type="match status" value="1"/>
</dbReference>
<dbReference type="PANTHER" id="PTHR30093">
    <property type="entry name" value="GENERAL SECRETION PATHWAY PROTEIN G"/>
    <property type="match status" value="1"/>
</dbReference>
<keyword evidence="2" id="KW-0488">Methylation</keyword>
<dbReference type="InterPro" id="IPR012902">
    <property type="entry name" value="N_methyl_site"/>
</dbReference>
<dbReference type="Gene3D" id="3.30.700.10">
    <property type="entry name" value="Glycoprotein, Type 4 Pilin"/>
    <property type="match status" value="1"/>
</dbReference>
<dbReference type="InterPro" id="IPR045584">
    <property type="entry name" value="Pilin-like"/>
</dbReference>
<keyword evidence="4" id="KW-0472">Membrane</keyword>
<dbReference type="InterPro" id="IPR001082">
    <property type="entry name" value="Pilin"/>
</dbReference>
<evidence type="ECO:0000256" key="3">
    <source>
        <dbReference type="RuleBase" id="RU000389"/>
    </source>
</evidence>
<evidence type="ECO:0000313" key="5">
    <source>
        <dbReference type="EMBL" id="MEA5125858.1"/>
    </source>
</evidence>
<dbReference type="RefSeq" id="WP_082862232.1">
    <property type="nucleotide sequence ID" value="NZ_JAYFSN010000030.1"/>
</dbReference>
<dbReference type="Proteomes" id="UP001303614">
    <property type="component" value="Unassembled WGS sequence"/>
</dbReference>
<sequence length="139" mass="14409">MNRNSGFTLVELMIVIALIAILAAIAIPQYSDYTARAQLSEAVVLLGGLKTPIGEQFADDNAASSCSIPANSVTTGRYVSSVTATPATPCVLVARIPFDNVSKQVAGATLTVTYTPATGEWACVTSAPVQVAPKACPHR</sequence>
<keyword evidence="4" id="KW-1133">Transmembrane helix</keyword>
<evidence type="ECO:0000256" key="4">
    <source>
        <dbReference type="SAM" id="Phobius"/>
    </source>
</evidence>
<organism evidence="5 6">
    <name type="scientific">Xanthomonas floridensis</name>
    <dbReference type="NCBI Taxonomy" id="1843580"/>
    <lineage>
        <taxon>Bacteria</taxon>
        <taxon>Pseudomonadati</taxon>
        <taxon>Pseudomonadota</taxon>
        <taxon>Gammaproteobacteria</taxon>
        <taxon>Lysobacterales</taxon>
        <taxon>Lysobacteraceae</taxon>
        <taxon>Xanthomonas</taxon>
    </lineage>
</organism>
<evidence type="ECO:0000256" key="2">
    <source>
        <dbReference type="ARBA" id="ARBA00022481"/>
    </source>
</evidence>
<reference evidence="5 6" key="1">
    <citation type="submission" date="2023-12" db="EMBL/GenBank/DDBJ databases">
        <title>Genome sequencing of Xanthomonas floridensis.</title>
        <authorList>
            <person name="Greer S."/>
            <person name="Harrison J."/>
            <person name="Grant M."/>
            <person name="Vicente J."/>
            <person name="Studholme D."/>
        </authorList>
    </citation>
    <scope>NUCLEOTIDE SEQUENCE [LARGE SCALE GENOMIC DNA]</scope>
    <source>
        <strain evidence="5 6">WHRI 8848</strain>
    </source>
</reference>